<accession>A0A9Q4EQA7</accession>
<dbReference type="Proteomes" id="UP001066278">
    <property type="component" value="Unassembled WGS sequence"/>
</dbReference>
<reference evidence="2" key="1">
    <citation type="submission" date="2022-02" db="EMBL/GenBank/DDBJ databases">
        <title>Crop Bioprotection Bacillus Genome Sequencing.</title>
        <authorList>
            <person name="Dunlap C."/>
        </authorList>
    </citation>
    <scope>NUCLEOTIDE SEQUENCE</scope>
    <source>
        <strain evidence="2">T20C13</strain>
    </source>
</reference>
<organism evidence="2 3">
    <name type="scientific">Bacillus inaquosorum</name>
    <dbReference type="NCBI Taxonomy" id="483913"/>
    <lineage>
        <taxon>Bacteria</taxon>
        <taxon>Bacillati</taxon>
        <taxon>Bacillota</taxon>
        <taxon>Bacilli</taxon>
        <taxon>Bacillales</taxon>
        <taxon>Bacillaceae</taxon>
        <taxon>Bacillus</taxon>
    </lineage>
</organism>
<evidence type="ECO:0000256" key="1">
    <source>
        <dbReference type="SAM" id="Phobius"/>
    </source>
</evidence>
<name>A0A9Q4EQA7_9BACI</name>
<evidence type="ECO:0000313" key="2">
    <source>
        <dbReference type="EMBL" id="MCY9229034.1"/>
    </source>
</evidence>
<dbReference type="AlphaFoldDB" id="A0A9Q4EQA7"/>
<proteinExistence type="predicted"/>
<keyword evidence="1" id="KW-0472">Membrane</keyword>
<gene>
    <name evidence="2" type="ORF">MOE99_06590</name>
</gene>
<dbReference type="EMBL" id="JALAXJ010000006">
    <property type="protein sequence ID" value="MCY9229034.1"/>
    <property type="molecule type" value="Genomic_DNA"/>
</dbReference>
<sequence>MFEKYGLLIALFILALCVNSNIITESHMAGTLIDFISFTVMVSCVFAAWIIKNKQSGSN</sequence>
<keyword evidence="1" id="KW-0812">Transmembrane</keyword>
<protein>
    <submittedName>
        <fullName evidence="2">Uncharacterized protein</fullName>
    </submittedName>
</protein>
<evidence type="ECO:0000313" key="3">
    <source>
        <dbReference type="Proteomes" id="UP001066278"/>
    </source>
</evidence>
<dbReference type="RefSeq" id="WP_003236884.1">
    <property type="nucleotide sequence ID" value="NZ_CBCSBO010000004.1"/>
</dbReference>
<comment type="caution">
    <text evidence="2">The sequence shown here is derived from an EMBL/GenBank/DDBJ whole genome shotgun (WGS) entry which is preliminary data.</text>
</comment>
<keyword evidence="1" id="KW-1133">Transmembrane helix</keyword>
<feature type="transmembrane region" description="Helical" evidence="1">
    <location>
        <begin position="30"/>
        <end position="51"/>
    </location>
</feature>